<keyword evidence="5 7" id="KW-0472">Membrane</keyword>
<evidence type="ECO:0000256" key="2">
    <source>
        <dbReference type="ARBA" id="ARBA00022448"/>
    </source>
</evidence>
<dbReference type="InterPro" id="IPR036942">
    <property type="entry name" value="Beta-barrel_TonB_sf"/>
</dbReference>
<evidence type="ECO:0000259" key="9">
    <source>
        <dbReference type="Pfam" id="PF07715"/>
    </source>
</evidence>
<keyword evidence="8" id="KW-0732">Signal</keyword>
<feature type="domain" description="TonB-dependent receptor plug" evidence="9">
    <location>
        <begin position="121"/>
        <end position="226"/>
    </location>
</feature>
<proteinExistence type="inferred from homology"/>
<keyword evidence="6 7" id="KW-0998">Cell outer membrane</keyword>
<sequence>MKNVTLPKGGLWCLLLLLWSMAGAYAQGTTVTGKITDASGVGLPGVTVLLKGTSVGTATDVGGNYSLAVPNPATGVLLFSFVGYKAQEAAIGGRSTVGAALAPDTEALGEVVVVGYGTQRRQDVTGAISSIKAEDIRTQGSNTVQKSLQGRVAGVQIESAGGDPGSGVRILVRGAGSLNNNNPLYIVDGVQVDNINNLNPTDIASLDILKDASAAAIYGSRAANGVVLITTKSGKKGENRIDVGGYVGAQQIAHKIKVLNASEWAGVSNAAHDNAGLPRLDIAKNPETLGAGTDWQKEIYRVAPMQNYTAAASGGGDNFTYSLSGAYLDQQGIVKQTDYNRWNLRLKTDFTKGRFRVGETVILTKEYWRGMAGGWGGQGGNPVGSALKMIPVYGVYAPDAVGGYAGAYGPVVNVANPVAQLNLEKPETNSTAAIINAFAEVSLFKGLKYRFNVGYTNTFGAYNDYTSPYALGDLKGQNALFNNADADLFQNRSQMNYFLQEHTLNYGTVVGKHSINALAGYTYQNTKYEILSGSKSGMPTGIQQLDAGITNIASGGNAYQSALLSYLGRLVYSYDDRYVITGTFRRDGSSRFGPAYKYGNFPSIALAWNVANEQFFKSALGVVSNFKLRASYGILGNQEINDYRYIPLIASNTNYVIGQDQHLWSGAIQTTFSTPNIKWETSKTVDVGTDLGFFDNKLNLTLDYFVRQNSDVLLQVPIPLTTGASGSPPYVNAGQITNKGIEAGLAYNHKVGDFTYQVTGTFTAIANNVDFLGTGTQQIFGGQPTHHGASATVTEAGGPIGAFYLIRTDGIFNSQDEVNAHSQDGKLIQPSAKPGDVRFVDANGDGQIDQNDRQYCGSPTPKFTYGFGTNAAWKNFDLSLFFQGTQGNKIYNGAREDLEGMNLEFNYSPATLNAWTPDNHTNFPRAVINDPNLNSQTSDRFLESGSYLRLRTLQLGYTLSKNLLTSAKISSCRIYLSFDNLFTITKYTGFNPDLGRYNAGSPGGGILDRGVDFPHVAYPLARNSLLGVQLSF</sequence>
<feature type="signal peptide" evidence="8">
    <location>
        <begin position="1"/>
        <end position="26"/>
    </location>
</feature>
<evidence type="ECO:0000313" key="10">
    <source>
        <dbReference type="EMBL" id="OGX89159.1"/>
    </source>
</evidence>
<dbReference type="EMBL" id="MDZA01000308">
    <property type="protein sequence ID" value="OGX89159.1"/>
    <property type="molecule type" value="Genomic_DNA"/>
</dbReference>
<dbReference type="SUPFAM" id="SSF56935">
    <property type="entry name" value="Porins"/>
    <property type="match status" value="1"/>
</dbReference>
<dbReference type="Gene3D" id="2.170.130.10">
    <property type="entry name" value="TonB-dependent receptor, plug domain"/>
    <property type="match status" value="1"/>
</dbReference>
<dbReference type="Gene3D" id="2.60.40.1120">
    <property type="entry name" value="Carboxypeptidase-like, regulatory domain"/>
    <property type="match status" value="1"/>
</dbReference>
<keyword evidence="3 7" id="KW-1134">Transmembrane beta strand</keyword>
<dbReference type="InterPro" id="IPR023997">
    <property type="entry name" value="TonB-dep_OMP_SusC/RagA_CS"/>
</dbReference>
<name>A0A1G1TE49_9BACT</name>
<dbReference type="SUPFAM" id="SSF49464">
    <property type="entry name" value="Carboxypeptidase regulatory domain-like"/>
    <property type="match status" value="1"/>
</dbReference>
<comment type="similarity">
    <text evidence="7">Belongs to the TonB-dependent receptor family.</text>
</comment>
<gene>
    <name evidence="10" type="ORF">BEN49_09475</name>
</gene>
<dbReference type="GO" id="GO:0009279">
    <property type="term" value="C:cell outer membrane"/>
    <property type="evidence" value="ECO:0007669"/>
    <property type="project" value="UniProtKB-SubCell"/>
</dbReference>
<keyword evidence="4 7" id="KW-0812">Transmembrane</keyword>
<comment type="caution">
    <text evidence="10">The sequence shown here is derived from an EMBL/GenBank/DDBJ whole genome shotgun (WGS) entry which is preliminary data.</text>
</comment>
<dbReference type="InterPro" id="IPR008969">
    <property type="entry name" value="CarboxyPept-like_regulatory"/>
</dbReference>
<organism evidence="10 11">
    <name type="scientific">Hymenobacter coccineus</name>
    <dbReference type="NCBI Taxonomy" id="1908235"/>
    <lineage>
        <taxon>Bacteria</taxon>
        <taxon>Pseudomonadati</taxon>
        <taxon>Bacteroidota</taxon>
        <taxon>Cytophagia</taxon>
        <taxon>Cytophagales</taxon>
        <taxon>Hymenobacteraceae</taxon>
        <taxon>Hymenobacter</taxon>
    </lineage>
</organism>
<keyword evidence="11" id="KW-1185">Reference proteome</keyword>
<dbReference type="Pfam" id="PF07715">
    <property type="entry name" value="Plug"/>
    <property type="match status" value="1"/>
</dbReference>
<dbReference type="InterPro" id="IPR039426">
    <property type="entry name" value="TonB-dep_rcpt-like"/>
</dbReference>
<evidence type="ECO:0000256" key="1">
    <source>
        <dbReference type="ARBA" id="ARBA00004571"/>
    </source>
</evidence>
<evidence type="ECO:0000256" key="5">
    <source>
        <dbReference type="ARBA" id="ARBA00023136"/>
    </source>
</evidence>
<dbReference type="PROSITE" id="PS52016">
    <property type="entry name" value="TONB_DEPENDENT_REC_3"/>
    <property type="match status" value="1"/>
</dbReference>
<evidence type="ECO:0000256" key="3">
    <source>
        <dbReference type="ARBA" id="ARBA00022452"/>
    </source>
</evidence>
<dbReference type="FunFam" id="2.170.130.10:FF:000008">
    <property type="entry name" value="SusC/RagA family TonB-linked outer membrane protein"/>
    <property type="match status" value="1"/>
</dbReference>
<keyword evidence="2 7" id="KW-0813">Transport</keyword>
<dbReference type="Gene3D" id="2.40.170.20">
    <property type="entry name" value="TonB-dependent receptor, beta-barrel domain"/>
    <property type="match status" value="1"/>
</dbReference>
<evidence type="ECO:0000256" key="7">
    <source>
        <dbReference type="PROSITE-ProRule" id="PRU01360"/>
    </source>
</evidence>
<reference evidence="10 11" key="1">
    <citation type="submission" date="2016-08" db="EMBL/GenBank/DDBJ databases">
        <title>Hymenobacter coccineus sp. nov., Hymenobacter lapidarius sp. nov. and Hymenobacter glacialis sp. nov., isolated from Antarctic soil.</title>
        <authorList>
            <person name="Sedlacek I."/>
            <person name="Kralova S."/>
            <person name="Kyrova K."/>
            <person name="Maslanova I."/>
            <person name="Stankova E."/>
            <person name="Vrbovska V."/>
            <person name="Nemec M."/>
            <person name="Bartak M."/>
            <person name="Svec P."/>
            <person name="Busse H.-J."/>
            <person name="Pantucek R."/>
        </authorList>
    </citation>
    <scope>NUCLEOTIDE SEQUENCE [LARGE SCALE GENOMIC DNA]</scope>
    <source>
        <strain evidence="10 11">CCM 8649</strain>
    </source>
</reference>
<dbReference type="AlphaFoldDB" id="A0A1G1TE49"/>
<evidence type="ECO:0000256" key="4">
    <source>
        <dbReference type="ARBA" id="ARBA00022692"/>
    </source>
</evidence>
<feature type="chain" id="PRO_5009579338" description="TonB-dependent receptor plug domain-containing protein" evidence="8">
    <location>
        <begin position="27"/>
        <end position="1032"/>
    </location>
</feature>
<accession>A0A1G1TE49</accession>
<evidence type="ECO:0000313" key="11">
    <source>
        <dbReference type="Proteomes" id="UP000177506"/>
    </source>
</evidence>
<dbReference type="Proteomes" id="UP000177506">
    <property type="component" value="Unassembled WGS sequence"/>
</dbReference>
<dbReference type="InterPro" id="IPR037066">
    <property type="entry name" value="Plug_dom_sf"/>
</dbReference>
<protein>
    <recommendedName>
        <fullName evidence="9">TonB-dependent receptor plug domain-containing protein</fullName>
    </recommendedName>
</protein>
<evidence type="ECO:0000256" key="8">
    <source>
        <dbReference type="SAM" id="SignalP"/>
    </source>
</evidence>
<evidence type="ECO:0000256" key="6">
    <source>
        <dbReference type="ARBA" id="ARBA00023237"/>
    </source>
</evidence>
<dbReference type="InterPro" id="IPR023996">
    <property type="entry name" value="TonB-dep_OMP_SusC/RagA"/>
</dbReference>
<dbReference type="InterPro" id="IPR012910">
    <property type="entry name" value="Plug_dom"/>
</dbReference>
<comment type="subcellular location">
    <subcellularLocation>
        <location evidence="1 7">Cell outer membrane</location>
        <topology evidence="1 7">Multi-pass membrane protein</topology>
    </subcellularLocation>
</comment>
<dbReference type="Pfam" id="PF13715">
    <property type="entry name" value="CarbopepD_reg_2"/>
    <property type="match status" value="1"/>
</dbReference>
<dbReference type="NCBIfam" id="TIGR04056">
    <property type="entry name" value="OMP_RagA_SusC"/>
    <property type="match status" value="1"/>
</dbReference>
<dbReference type="NCBIfam" id="TIGR04057">
    <property type="entry name" value="SusC_RagA_signa"/>
    <property type="match status" value="1"/>
</dbReference>